<keyword evidence="10" id="KW-0865">Zymogen</keyword>
<evidence type="ECO:0000256" key="4">
    <source>
        <dbReference type="ARBA" id="ARBA00022670"/>
    </source>
</evidence>
<dbReference type="InterPro" id="IPR017050">
    <property type="entry name" value="Metallopeptidase_nem"/>
</dbReference>
<evidence type="ECO:0000256" key="2">
    <source>
        <dbReference type="ARBA" id="ARBA00022525"/>
    </source>
</evidence>
<evidence type="ECO:0000256" key="17">
    <source>
        <dbReference type="SAM" id="SignalP"/>
    </source>
</evidence>
<dbReference type="AlphaFoldDB" id="A0A1I7UIR3"/>
<dbReference type="InterPro" id="IPR006026">
    <property type="entry name" value="Peptidase_Metallo"/>
</dbReference>
<sequence length="476" mass="54795">MLLILLLFIPVSIHSAPTDQVKRIDPLLEQQKKYLDIIKKAYNKKYPEAQNETDYPSVASLNKNRLGLRDKQPLSIPEINAEISDYLYQSDLLLTEEQAISIAKSIENDNNRTKRQAVTNPNYLWDKNQPIHYEFRASLNPAHLPIIRRGIKFWNDNTCLDFKRDDTAPDRLSIFAGDGCYTYYGKRSRVQDLSIGYYCEQFATVTHEIMHALGFTHHQLRDDRDDHIILNVRNIKKEDQSNFAKTPLSDGQLLNIPYDYGSVMHYYPSVYANDTSKFTMMARQPLFQFTMGQLHEPSFTDILAVNRLYNCASKCPTQLPCSNAGYTDPRNCNQCKCPPYFSGRLCRILAPGTSPVCNGQVLHATSVWQSFDGVQRDPSTTTNYTRAFTTCNWHIIGIVGRRVEIKITSTHLDNLCFNNCFVRTLEINLGKIEKSGFYVCCRDFLNRVFTSESDFVALRGYIENLQLRFTVQYRIA</sequence>
<evidence type="ECO:0000256" key="12">
    <source>
        <dbReference type="ARBA" id="ARBA00023180"/>
    </source>
</evidence>
<feature type="chain" id="PRO_5012362412" description="Zinc metalloproteinase" evidence="17">
    <location>
        <begin position="16"/>
        <end position="476"/>
    </location>
</feature>
<dbReference type="SUPFAM" id="SSF49854">
    <property type="entry name" value="Spermadhesin, CUB domain"/>
    <property type="match status" value="1"/>
</dbReference>
<dbReference type="GO" id="GO:0004222">
    <property type="term" value="F:metalloendopeptidase activity"/>
    <property type="evidence" value="ECO:0007669"/>
    <property type="project" value="UniProtKB-UniRule"/>
</dbReference>
<keyword evidence="4 15" id="KW-0645">Protease</keyword>
<evidence type="ECO:0000256" key="13">
    <source>
        <dbReference type="PIRNR" id="PIRNR036365"/>
    </source>
</evidence>
<feature type="binding site" evidence="15">
    <location>
        <position position="211"/>
    </location>
    <ligand>
        <name>Zn(2+)</name>
        <dbReference type="ChEBI" id="CHEBI:29105"/>
        <note>catalytic</note>
    </ligand>
</feature>
<evidence type="ECO:0000256" key="9">
    <source>
        <dbReference type="ARBA" id="ARBA00023049"/>
    </source>
</evidence>
<evidence type="ECO:0000259" key="19">
    <source>
        <dbReference type="PROSITE" id="PS51864"/>
    </source>
</evidence>
<keyword evidence="9 15" id="KW-0482">Metalloprotease</keyword>
<keyword evidence="12" id="KW-0325">Glycoprotein</keyword>
<evidence type="ECO:0000256" key="5">
    <source>
        <dbReference type="ARBA" id="ARBA00022723"/>
    </source>
</evidence>
<dbReference type="GO" id="GO:0006508">
    <property type="term" value="P:proteolysis"/>
    <property type="evidence" value="ECO:0007669"/>
    <property type="project" value="UniProtKB-KW"/>
</dbReference>
<feature type="binding site" evidence="15">
    <location>
        <position position="217"/>
    </location>
    <ligand>
        <name>Zn(2+)</name>
        <dbReference type="ChEBI" id="CHEBI:29105"/>
        <note>catalytic</note>
    </ligand>
</feature>
<organism evidence="20 21">
    <name type="scientific">Caenorhabditis tropicalis</name>
    <dbReference type="NCBI Taxonomy" id="1561998"/>
    <lineage>
        <taxon>Eukaryota</taxon>
        <taxon>Metazoa</taxon>
        <taxon>Ecdysozoa</taxon>
        <taxon>Nematoda</taxon>
        <taxon>Chromadorea</taxon>
        <taxon>Rhabditida</taxon>
        <taxon>Rhabditina</taxon>
        <taxon>Rhabditomorpha</taxon>
        <taxon>Rhabditoidea</taxon>
        <taxon>Rhabditidae</taxon>
        <taxon>Peloderinae</taxon>
        <taxon>Caenorhabditis</taxon>
    </lineage>
</organism>
<evidence type="ECO:0000256" key="7">
    <source>
        <dbReference type="ARBA" id="ARBA00022801"/>
    </source>
</evidence>
<comment type="subcellular location">
    <subcellularLocation>
        <location evidence="1 13">Secreted</location>
    </subcellularLocation>
</comment>
<evidence type="ECO:0000256" key="14">
    <source>
        <dbReference type="PROSITE-ProRule" id="PRU00059"/>
    </source>
</evidence>
<dbReference type="STRING" id="1561998.A0A1I7UIR3"/>
<evidence type="ECO:0000313" key="21">
    <source>
        <dbReference type="WBParaSite" id="Csp11.Scaffold629.g9727.t1"/>
    </source>
</evidence>
<keyword evidence="11" id="KW-1015">Disulfide bond</keyword>
<dbReference type="GO" id="GO:0018996">
    <property type="term" value="P:molting cycle, collagen and cuticulin-based cuticle"/>
    <property type="evidence" value="ECO:0007669"/>
    <property type="project" value="InterPro"/>
</dbReference>
<keyword evidence="6 17" id="KW-0732">Signal</keyword>
<feature type="domain" description="Peptidase M12A" evidence="19">
    <location>
        <begin position="116"/>
        <end position="312"/>
    </location>
</feature>
<dbReference type="PROSITE" id="PS01180">
    <property type="entry name" value="CUB"/>
    <property type="match status" value="1"/>
</dbReference>
<dbReference type="GO" id="GO:0005576">
    <property type="term" value="C:extracellular region"/>
    <property type="evidence" value="ECO:0007669"/>
    <property type="project" value="UniProtKB-SubCell"/>
</dbReference>
<comment type="caution">
    <text evidence="14">Lacks conserved residue(s) required for the propagation of feature annotation.</text>
</comment>
<dbReference type="Proteomes" id="UP000095282">
    <property type="component" value="Unplaced"/>
</dbReference>
<keyword evidence="20" id="KW-1185">Reference proteome</keyword>
<evidence type="ECO:0000313" key="20">
    <source>
        <dbReference type="Proteomes" id="UP000095282"/>
    </source>
</evidence>
<dbReference type="Gene3D" id="3.40.390.10">
    <property type="entry name" value="Collagenase (Catalytic Domain)"/>
    <property type="match status" value="1"/>
</dbReference>
<proteinExistence type="predicted"/>
<evidence type="ECO:0000256" key="1">
    <source>
        <dbReference type="ARBA" id="ARBA00004613"/>
    </source>
</evidence>
<dbReference type="eggNOG" id="KOG3714">
    <property type="taxonomic scope" value="Eukaryota"/>
</dbReference>
<dbReference type="SUPFAM" id="SSF55486">
    <property type="entry name" value="Metalloproteases ('zincins'), catalytic domain"/>
    <property type="match status" value="1"/>
</dbReference>
<reference evidence="21" key="1">
    <citation type="submission" date="2016-11" db="UniProtKB">
        <authorList>
            <consortium name="WormBaseParasite"/>
        </authorList>
    </citation>
    <scope>IDENTIFICATION</scope>
</reference>
<dbReference type="CDD" id="cd04280">
    <property type="entry name" value="ZnMc_astacin_like"/>
    <property type="match status" value="1"/>
</dbReference>
<keyword evidence="7 15" id="KW-0378">Hydrolase</keyword>
<dbReference type="InterPro" id="IPR024079">
    <property type="entry name" value="MetalloPept_cat_dom_sf"/>
</dbReference>
<feature type="binding site" evidence="15">
    <location>
        <position position="207"/>
    </location>
    <ligand>
        <name>Zn(2+)</name>
        <dbReference type="ChEBI" id="CHEBI:29105"/>
        <note>catalytic</note>
    </ligand>
</feature>
<dbReference type="PIRSF" id="PIRSF036365">
    <property type="entry name" value="Astacin_nematoda"/>
    <property type="match status" value="1"/>
</dbReference>
<evidence type="ECO:0000256" key="16">
    <source>
        <dbReference type="RuleBase" id="RU361183"/>
    </source>
</evidence>
<comment type="cofactor">
    <cofactor evidence="15 16">
        <name>Zn(2+)</name>
        <dbReference type="ChEBI" id="CHEBI:29105"/>
    </cofactor>
    <text evidence="15 16">Binds 1 zinc ion per subunit.</text>
</comment>
<evidence type="ECO:0000256" key="15">
    <source>
        <dbReference type="PROSITE-ProRule" id="PRU01211"/>
    </source>
</evidence>
<evidence type="ECO:0000256" key="11">
    <source>
        <dbReference type="ARBA" id="ARBA00023157"/>
    </source>
</evidence>
<protein>
    <recommendedName>
        <fullName evidence="13">Zinc metalloproteinase</fullName>
    </recommendedName>
</protein>
<dbReference type="PRINTS" id="PR00480">
    <property type="entry name" value="ASTACIN"/>
</dbReference>
<dbReference type="Pfam" id="PF01400">
    <property type="entry name" value="Astacin"/>
    <property type="match status" value="1"/>
</dbReference>
<dbReference type="PANTHER" id="PTHR10127:SF875">
    <property type="entry name" value="ZINC METALLOPROTEINASE NAS-28"/>
    <property type="match status" value="1"/>
</dbReference>
<keyword evidence="3" id="KW-0245">EGF-like domain</keyword>
<dbReference type="InterPro" id="IPR001506">
    <property type="entry name" value="Peptidase_M12A"/>
</dbReference>
<feature type="domain" description="CUB" evidence="18">
    <location>
        <begin position="357"/>
        <end position="476"/>
    </location>
</feature>
<evidence type="ECO:0000256" key="6">
    <source>
        <dbReference type="ARBA" id="ARBA00022729"/>
    </source>
</evidence>
<keyword evidence="8 15" id="KW-0862">Zinc</keyword>
<keyword evidence="5 15" id="KW-0479">Metal-binding</keyword>
<dbReference type="InterPro" id="IPR034035">
    <property type="entry name" value="Astacin-like_dom"/>
</dbReference>
<dbReference type="PANTHER" id="PTHR10127">
    <property type="entry name" value="DISCOIDIN, CUB, EGF, LAMININ , AND ZINC METALLOPROTEASE DOMAIN CONTAINING"/>
    <property type="match status" value="1"/>
</dbReference>
<feature type="signal peptide" evidence="17">
    <location>
        <begin position="1"/>
        <end position="15"/>
    </location>
</feature>
<dbReference type="PROSITE" id="PS51864">
    <property type="entry name" value="ASTACIN"/>
    <property type="match status" value="1"/>
</dbReference>
<dbReference type="InterPro" id="IPR000859">
    <property type="entry name" value="CUB_dom"/>
</dbReference>
<evidence type="ECO:0000256" key="10">
    <source>
        <dbReference type="ARBA" id="ARBA00023145"/>
    </source>
</evidence>
<dbReference type="SMART" id="SM00235">
    <property type="entry name" value="ZnMc"/>
    <property type="match status" value="1"/>
</dbReference>
<evidence type="ECO:0000259" key="18">
    <source>
        <dbReference type="PROSITE" id="PS01180"/>
    </source>
</evidence>
<name>A0A1I7UIR3_9PELO</name>
<accession>A0A1I7UIR3</accession>
<feature type="active site" evidence="15">
    <location>
        <position position="208"/>
    </location>
</feature>
<keyword evidence="2 13" id="KW-0964">Secreted</keyword>
<dbReference type="InterPro" id="IPR035914">
    <property type="entry name" value="Sperma_CUB_dom_sf"/>
</dbReference>
<dbReference type="GO" id="GO:0008270">
    <property type="term" value="F:zinc ion binding"/>
    <property type="evidence" value="ECO:0007669"/>
    <property type="project" value="UniProtKB-UniRule"/>
</dbReference>
<evidence type="ECO:0000256" key="8">
    <source>
        <dbReference type="ARBA" id="ARBA00022833"/>
    </source>
</evidence>
<dbReference type="WBParaSite" id="Csp11.Scaffold629.g9727.t1">
    <property type="protein sequence ID" value="Csp11.Scaffold629.g9727.t1"/>
    <property type="gene ID" value="Csp11.Scaffold629.g9727"/>
</dbReference>
<evidence type="ECO:0000256" key="3">
    <source>
        <dbReference type="ARBA" id="ARBA00022536"/>
    </source>
</evidence>